<comment type="caution">
    <text evidence="9">The sequence shown here is derived from an EMBL/GenBank/DDBJ whole genome shotgun (WGS) entry which is preliminary data.</text>
</comment>
<evidence type="ECO:0000313" key="10">
    <source>
        <dbReference type="Proteomes" id="UP000036947"/>
    </source>
</evidence>
<evidence type="ECO:0000313" key="9">
    <source>
        <dbReference type="EMBL" id="KND86856.1"/>
    </source>
</evidence>
<gene>
    <name evidence="9" type="ORF">TOPH_08517</name>
</gene>
<evidence type="ECO:0000256" key="4">
    <source>
        <dbReference type="ARBA" id="ARBA00022964"/>
    </source>
</evidence>
<organism evidence="9 10">
    <name type="scientific">Tolypocladium ophioglossoides (strain CBS 100239)</name>
    <name type="common">Snaketongue truffleclub</name>
    <name type="synonym">Elaphocordyceps ophioglossoides</name>
    <dbReference type="NCBI Taxonomy" id="1163406"/>
    <lineage>
        <taxon>Eukaryota</taxon>
        <taxon>Fungi</taxon>
        <taxon>Dikarya</taxon>
        <taxon>Ascomycota</taxon>
        <taxon>Pezizomycotina</taxon>
        <taxon>Sordariomycetes</taxon>
        <taxon>Hypocreomycetidae</taxon>
        <taxon>Hypocreales</taxon>
        <taxon>Ophiocordycipitaceae</taxon>
        <taxon>Tolypocladium</taxon>
    </lineage>
</organism>
<dbReference type="InterPro" id="IPR050770">
    <property type="entry name" value="Intradiol_RC_Dioxygenase"/>
</dbReference>
<name>A0A0L0MYJ1_TOLOC</name>
<dbReference type="EMBL" id="LFRF01000047">
    <property type="protein sequence ID" value="KND86856.1"/>
    <property type="molecule type" value="Genomic_DNA"/>
</dbReference>
<keyword evidence="4 9" id="KW-0223">Dioxygenase</keyword>
<feature type="domain" description="Intradiol ring-cleavage dioxygenases" evidence="7">
    <location>
        <begin position="117"/>
        <end position="300"/>
    </location>
</feature>
<dbReference type="GO" id="GO:0008199">
    <property type="term" value="F:ferric iron binding"/>
    <property type="evidence" value="ECO:0007669"/>
    <property type="project" value="InterPro"/>
</dbReference>
<dbReference type="Proteomes" id="UP000036947">
    <property type="component" value="Unassembled WGS sequence"/>
</dbReference>
<keyword evidence="3" id="KW-0479">Metal-binding</keyword>
<dbReference type="STRING" id="1163406.A0A0L0MYJ1"/>
<comment type="cofactor">
    <cofactor evidence="1">
        <name>Fe(3+)</name>
        <dbReference type="ChEBI" id="CHEBI:29034"/>
    </cofactor>
</comment>
<dbReference type="SUPFAM" id="SSF49482">
    <property type="entry name" value="Aromatic compound dioxygenase"/>
    <property type="match status" value="1"/>
</dbReference>
<dbReference type="Pfam" id="PF04444">
    <property type="entry name" value="Dioxygenase_N"/>
    <property type="match status" value="1"/>
</dbReference>
<dbReference type="PANTHER" id="PTHR33711:SF7">
    <property type="entry name" value="INTRADIOL RING-CLEAVAGE DIOXYGENASES DOMAIN-CONTAINING PROTEIN-RELATED"/>
    <property type="match status" value="1"/>
</dbReference>
<evidence type="ECO:0000259" key="7">
    <source>
        <dbReference type="Pfam" id="PF00775"/>
    </source>
</evidence>
<evidence type="ECO:0000259" key="8">
    <source>
        <dbReference type="Pfam" id="PF04444"/>
    </source>
</evidence>
<evidence type="ECO:0000256" key="5">
    <source>
        <dbReference type="ARBA" id="ARBA00023002"/>
    </source>
</evidence>
<protein>
    <submittedName>
        <fullName evidence="9">Catechol 1,2-dioxygenase</fullName>
    </submittedName>
</protein>
<keyword evidence="10" id="KW-1185">Reference proteome</keyword>
<feature type="domain" description="Catechol dioxygenase N-terminal" evidence="8">
    <location>
        <begin position="35"/>
        <end position="106"/>
    </location>
</feature>
<dbReference type="InterPro" id="IPR015889">
    <property type="entry name" value="Intradiol_dOase_core"/>
</dbReference>
<evidence type="ECO:0000256" key="2">
    <source>
        <dbReference type="ARBA" id="ARBA00007825"/>
    </source>
</evidence>
<proteinExistence type="inferred from homology"/>
<comment type="similarity">
    <text evidence="2">Belongs to the intradiol ring-cleavage dioxygenase family.</text>
</comment>
<dbReference type="InterPro" id="IPR000627">
    <property type="entry name" value="Intradiol_dOase_C"/>
</dbReference>
<reference evidence="9 10" key="1">
    <citation type="journal article" date="2015" name="BMC Genomics">
        <title>The genome of the truffle-parasite Tolypocladium ophioglossoides and the evolution of antifungal peptaibiotics.</title>
        <authorList>
            <person name="Quandt C.A."/>
            <person name="Bushley K.E."/>
            <person name="Spatafora J.W."/>
        </authorList>
    </citation>
    <scope>NUCLEOTIDE SEQUENCE [LARGE SCALE GENOMIC DNA]</scope>
    <source>
        <strain evidence="9 10">CBS 100239</strain>
    </source>
</reference>
<dbReference type="AlphaFoldDB" id="A0A0L0MYJ1"/>
<evidence type="ECO:0000256" key="6">
    <source>
        <dbReference type="ARBA" id="ARBA00023004"/>
    </source>
</evidence>
<keyword evidence="5" id="KW-0560">Oxidoreductase</keyword>
<sequence>MASSTDQNGQNGYVDVLGLEFTRNVIGSMGPDTWPRLREVMTALIKHVHDFARDVQLTTDEWMAGVQMINWAGQMSDSKRNEGQLLCDVIGLESLVDDITFSAATKSTSGLTASAILGPFWRSDAPIRENGTTITFDTPEDGQIVFMHGKVTSVETGRPLANATVDVWQASTNGKNSERLDCRGQDSKQRDCNLRGVFKTDSEGKYSFYCLRPTPYPIPQDGPAGKLLGLMDRHVFRPAHIHLMVCASGCRSLTTQIFDEDCKYLGNDSVFAVKDDLKVRFVPRKDDPRAELELEYNISLAKAA</sequence>
<dbReference type="CDD" id="cd03461">
    <property type="entry name" value="1_2-HQD"/>
    <property type="match status" value="1"/>
</dbReference>
<dbReference type="Pfam" id="PF00775">
    <property type="entry name" value="Dioxygenase_C"/>
    <property type="match status" value="1"/>
</dbReference>
<dbReference type="Gene3D" id="2.60.130.10">
    <property type="entry name" value="Aromatic compound dioxygenase"/>
    <property type="match status" value="1"/>
</dbReference>
<dbReference type="GO" id="GO:0009712">
    <property type="term" value="P:catechol-containing compound metabolic process"/>
    <property type="evidence" value="ECO:0007669"/>
    <property type="project" value="InterPro"/>
</dbReference>
<dbReference type="GO" id="GO:0018576">
    <property type="term" value="F:catechol 1,2-dioxygenase activity"/>
    <property type="evidence" value="ECO:0007669"/>
    <property type="project" value="InterPro"/>
</dbReference>
<accession>A0A0L0MYJ1</accession>
<keyword evidence="6" id="KW-0408">Iron</keyword>
<evidence type="ECO:0000256" key="3">
    <source>
        <dbReference type="ARBA" id="ARBA00022723"/>
    </source>
</evidence>
<dbReference type="PANTHER" id="PTHR33711">
    <property type="entry name" value="DIOXYGENASE, PUTATIVE (AFU_ORTHOLOGUE AFUA_2G02910)-RELATED"/>
    <property type="match status" value="1"/>
</dbReference>
<dbReference type="OrthoDB" id="5238185at2759"/>
<dbReference type="InterPro" id="IPR007535">
    <property type="entry name" value="Catechol_dOase_N"/>
</dbReference>
<evidence type="ECO:0000256" key="1">
    <source>
        <dbReference type="ARBA" id="ARBA00001965"/>
    </source>
</evidence>
<dbReference type="InterPro" id="IPR039390">
    <property type="entry name" value="1_2-HQD/HQD"/>
</dbReference>